<dbReference type="PROSITE" id="PS51999">
    <property type="entry name" value="ZF_GRF"/>
    <property type="match status" value="1"/>
</dbReference>
<evidence type="ECO:0000313" key="10">
    <source>
        <dbReference type="Proteomes" id="UP000636800"/>
    </source>
</evidence>
<evidence type="ECO:0000256" key="2">
    <source>
        <dbReference type="ARBA" id="ARBA00022723"/>
    </source>
</evidence>
<evidence type="ECO:0000256" key="5">
    <source>
        <dbReference type="ARBA" id="ARBA00022833"/>
    </source>
</evidence>
<dbReference type="SUPFAM" id="SSF53098">
    <property type="entry name" value="Ribonuclease H-like"/>
    <property type="match status" value="1"/>
</dbReference>
<dbReference type="InterPro" id="IPR036397">
    <property type="entry name" value="RNaseH_sf"/>
</dbReference>
<comment type="caution">
    <text evidence="9">The sequence shown here is derived from an EMBL/GenBank/DDBJ whole genome shotgun (WGS) entry which is preliminary data.</text>
</comment>
<evidence type="ECO:0000256" key="6">
    <source>
        <dbReference type="ARBA" id="ARBA00022839"/>
    </source>
</evidence>
<keyword evidence="4" id="KW-0378">Hydrolase</keyword>
<dbReference type="PANTHER" id="PTHR23044">
    <property type="entry name" value="3'-5' EXONUCLEASE ERI1-RELATED"/>
    <property type="match status" value="1"/>
</dbReference>
<keyword evidence="6" id="KW-0269">Exonuclease</keyword>
<protein>
    <recommendedName>
        <fullName evidence="8">GRF-type domain-containing protein</fullName>
    </recommendedName>
</protein>
<proteinExistence type="predicted"/>
<dbReference type="SMART" id="SM00479">
    <property type="entry name" value="EXOIII"/>
    <property type="match status" value="1"/>
</dbReference>
<keyword evidence="2" id="KW-0479">Metal-binding</keyword>
<dbReference type="GO" id="GO:0008270">
    <property type="term" value="F:zinc ion binding"/>
    <property type="evidence" value="ECO:0007669"/>
    <property type="project" value="UniProtKB-KW"/>
</dbReference>
<dbReference type="GO" id="GO:0000175">
    <property type="term" value="F:3'-5'-RNA exonuclease activity"/>
    <property type="evidence" value="ECO:0007669"/>
    <property type="project" value="InterPro"/>
</dbReference>
<dbReference type="AlphaFoldDB" id="A0A835PUZ0"/>
<evidence type="ECO:0000256" key="4">
    <source>
        <dbReference type="ARBA" id="ARBA00022801"/>
    </source>
</evidence>
<dbReference type="InterPro" id="IPR012337">
    <property type="entry name" value="RNaseH-like_sf"/>
</dbReference>
<evidence type="ECO:0000256" key="1">
    <source>
        <dbReference type="ARBA" id="ARBA00022722"/>
    </source>
</evidence>
<sequence length="420" mass="47728">MTTSKIMFDKEERNERMQMNLEASNACFMTKASSFSSGEVRNSMVFSGINFDNIPANLAISEQSITGEASGATYLGYSTPVYHQDVLMWPGFYSNALMQHNNMNAFNSHFYLPNQEYIYPVENRNHLPLKMVTHNYPLEGQLQEFQYFVVIDFEATCDKDKSPDPQEIIEFPSVLVNSMTGELEASFQTYVRPTYHTALSDFCKQLTGIQQLQVDRGVSLSEALLMHDKWLEEKGIKNKNFAIVTWSNWDCRVMLESECKLKRIRKPPYFNRWINLKVPFQQVFGDVRCNLKGAIQLAGLTWEGRAHCGLDDARNTARLLVLLMCWGFPFTITNSLACHALECTSTSPNLIVGSPQPFGKPKGVTGTDLQFQLTRYCFCGVKCSKCVVRKPGPTQGRWFFGCGNWTASRQAACNYFVWAS</sequence>
<dbReference type="GO" id="GO:0003676">
    <property type="term" value="F:nucleic acid binding"/>
    <property type="evidence" value="ECO:0007669"/>
    <property type="project" value="InterPro"/>
</dbReference>
<dbReference type="InterPro" id="IPR013520">
    <property type="entry name" value="Ribonucl_H"/>
</dbReference>
<dbReference type="CDD" id="cd06133">
    <property type="entry name" value="ERI-1_3'hExo_like"/>
    <property type="match status" value="1"/>
</dbReference>
<evidence type="ECO:0000313" key="9">
    <source>
        <dbReference type="EMBL" id="KAG0460896.1"/>
    </source>
</evidence>
<keyword evidence="5" id="KW-0862">Zinc</keyword>
<dbReference type="Pfam" id="PF00929">
    <property type="entry name" value="RNase_T"/>
    <property type="match status" value="1"/>
</dbReference>
<keyword evidence="10" id="KW-1185">Reference proteome</keyword>
<keyword evidence="1" id="KW-0540">Nuclease</keyword>
<evidence type="ECO:0000256" key="7">
    <source>
        <dbReference type="PROSITE-ProRule" id="PRU01343"/>
    </source>
</evidence>
<reference evidence="9 10" key="1">
    <citation type="journal article" date="2020" name="Nat. Food">
        <title>A phased Vanilla planifolia genome enables genetic improvement of flavour and production.</title>
        <authorList>
            <person name="Hasing T."/>
            <person name="Tang H."/>
            <person name="Brym M."/>
            <person name="Khazi F."/>
            <person name="Huang T."/>
            <person name="Chambers A.H."/>
        </authorList>
    </citation>
    <scope>NUCLEOTIDE SEQUENCE [LARGE SCALE GENOMIC DNA]</scope>
    <source>
        <tissue evidence="9">Leaf</tissue>
    </source>
</reference>
<name>A0A835PUZ0_VANPL</name>
<dbReference type="InterPro" id="IPR051274">
    <property type="entry name" value="3-5_Exoribonuclease"/>
</dbReference>
<dbReference type="Proteomes" id="UP000636800">
    <property type="component" value="Chromosome 11"/>
</dbReference>
<evidence type="ECO:0000259" key="8">
    <source>
        <dbReference type="PROSITE" id="PS51999"/>
    </source>
</evidence>
<gene>
    <name evidence="9" type="ORF">HPP92_021193</name>
</gene>
<dbReference type="InterPro" id="IPR047201">
    <property type="entry name" value="ERI-1_3'hExo-like"/>
</dbReference>
<dbReference type="FunFam" id="3.30.420.10:FF:000068">
    <property type="entry name" value="Exonuclease domain-containing protein 1"/>
    <property type="match status" value="1"/>
</dbReference>
<dbReference type="EMBL" id="JADCNL010000011">
    <property type="protein sequence ID" value="KAG0460896.1"/>
    <property type="molecule type" value="Genomic_DNA"/>
</dbReference>
<dbReference type="Gene3D" id="3.30.420.10">
    <property type="entry name" value="Ribonuclease H-like superfamily/Ribonuclease H"/>
    <property type="match status" value="1"/>
</dbReference>
<evidence type="ECO:0000256" key="3">
    <source>
        <dbReference type="ARBA" id="ARBA00022771"/>
    </source>
</evidence>
<dbReference type="InterPro" id="IPR010666">
    <property type="entry name" value="Znf_GRF"/>
</dbReference>
<accession>A0A835PUZ0</accession>
<organism evidence="9 10">
    <name type="scientific">Vanilla planifolia</name>
    <name type="common">Vanilla</name>
    <dbReference type="NCBI Taxonomy" id="51239"/>
    <lineage>
        <taxon>Eukaryota</taxon>
        <taxon>Viridiplantae</taxon>
        <taxon>Streptophyta</taxon>
        <taxon>Embryophyta</taxon>
        <taxon>Tracheophyta</taxon>
        <taxon>Spermatophyta</taxon>
        <taxon>Magnoliopsida</taxon>
        <taxon>Liliopsida</taxon>
        <taxon>Asparagales</taxon>
        <taxon>Orchidaceae</taxon>
        <taxon>Vanilloideae</taxon>
        <taxon>Vanilleae</taxon>
        <taxon>Vanilla</taxon>
    </lineage>
</organism>
<dbReference type="PANTHER" id="PTHR23044:SF61">
    <property type="entry name" value="3'-5' EXORIBONUCLEASE 1-RELATED"/>
    <property type="match status" value="1"/>
</dbReference>
<feature type="domain" description="GRF-type" evidence="8">
    <location>
        <begin position="377"/>
        <end position="420"/>
    </location>
</feature>
<keyword evidence="3 7" id="KW-0863">Zinc-finger</keyword>